<protein>
    <submittedName>
        <fullName evidence="1">Uncharacterized protein</fullName>
    </submittedName>
</protein>
<accession>A0ABP8AEF6</accession>
<evidence type="ECO:0000313" key="2">
    <source>
        <dbReference type="Proteomes" id="UP001501251"/>
    </source>
</evidence>
<dbReference type="RefSeq" id="WP_344915138.1">
    <property type="nucleotide sequence ID" value="NZ_BAABAQ010000001.1"/>
</dbReference>
<comment type="caution">
    <text evidence="1">The sequence shown here is derived from an EMBL/GenBank/DDBJ whole genome shotgun (WGS) entry which is preliminary data.</text>
</comment>
<dbReference type="EMBL" id="BAABAQ010000001">
    <property type="protein sequence ID" value="GAA4182585.1"/>
    <property type="molecule type" value="Genomic_DNA"/>
</dbReference>
<reference evidence="2" key="1">
    <citation type="journal article" date="2019" name="Int. J. Syst. Evol. Microbiol.">
        <title>The Global Catalogue of Microorganisms (GCM) 10K type strain sequencing project: providing services to taxonomists for standard genome sequencing and annotation.</title>
        <authorList>
            <consortium name="The Broad Institute Genomics Platform"/>
            <consortium name="The Broad Institute Genome Sequencing Center for Infectious Disease"/>
            <person name="Wu L."/>
            <person name="Ma J."/>
        </authorList>
    </citation>
    <scope>NUCLEOTIDE SEQUENCE [LARGE SCALE GENOMIC DNA]</scope>
    <source>
        <strain evidence="2">JCM 17388</strain>
    </source>
</reference>
<evidence type="ECO:0000313" key="1">
    <source>
        <dbReference type="EMBL" id="GAA4182585.1"/>
    </source>
</evidence>
<keyword evidence="2" id="KW-1185">Reference proteome</keyword>
<name>A0ABP8AEF6_9ACTN</name>
<dbReference type="Proteomes" id="UP001501251">
    <property type="component" value="Unassembled WGS sequence"/>
</dbReference>
<proteinExistence type="predicted"/>
<sequence>MASFPEPPLLLTDDQAHALALHLGRAFPPWRIWRAADTWYATGPCRIPECVCSRTLHAPGPADLCQQLAEVEQAEREQRGDGALSNEAAFLLGEAQFSDEAAQLAERQLKALQQEFPGWDITCVADLSTPVWYAVLRTAPTDRQKVAGVLAKLIRFSAEALATALATQVERVHRARAIHTFGAGC</sequence>
<gene>
    <name evidence="1" type="ORF">GCM10022252_08710</name>
</gene>
<organism evidence="1 2">
    <name type="scientific">Streptosporangium oxazolinicum</name>
    <dbReference type="NCBI Taxonomy" id="909287"/>
    <lineage>
        <taxon>Bacteria</taxon>
        <taxon>Bacillati</taxon>
        <taxon>Actinomycetota</taxon>
        <taxon>Actinomycetes</taxon>
        <taxon>Streptosporangiales</taxon>
        <taxon>Streptosporangiaceae</taxon>
        <taxon>Streptosporangium</taxon>
    </lineage>
</organism>